<dbReference type="Proteomes" id="UP001558534">
    <property type="component" value="Unassembled WGS sequence"/>
</dbReference>
<dbReference type="EMBL" id="JBFRHK010000006">
    <property type="protein sequence ID" value="MEX3745732.1"/>
    <property type="molecule type" value="Genomic_DNA"/>
</dbReference>
<protein>
    <submittedName>
        <fullName evidence="1">Uncharacterized protein</fullName>
    </submittedName>
</protein>
<sequence>MINDGQIISNIEIRWYLSSQIVWIGKEKNYYEIEMLKNTSYGSFNWLWSDVDTILFDKDSLDFICAVIKLNEPIIVKRDKTSIMFAEEKYGNIKISNGGNFDCKLSDFTEY</sequence>
<dbReference type="EMBL" id="JBFRHK010000007">
    <property type="protein sequence ID" value="MEX3746032.1"/>
    <property type="molecule type" value="Genomic_DNA"/>
</dbReference>
<organism evidence="1 3">
    <name type="scientific">Lysinibacillus xylanilyticus</name>
    <dbReference type="NCBI Taxonomy" id="582475"/>
    <lineage>
        <taxon>Bacteria</taxon>
        <taxon>Bacillati</taxon>
        <taxon>Bacillota</taxon>
        <taxon>Bacilli</taxon>
        <taxon>Bacillales</taxon>
        <taxon>Bacillaceae</taxon>
        <taxon>Lysinibacillus</taxon>
    </lineage>
</organism>
<reference evidence="1 3" key="1">
    <citation type="submission" date="2024-07" db="EMBL/GenBank/DDBJ databases">
        <title>Characterization of a bacterium isolated from hydrolysated instant sea cucumber by whole-genome sequencing and metabolomics.</title>
        <authorList>
            <person name="Luo X."/>
            <person name="Zhang Z."/>
            <person name="Zheng Z."/>
            <person name="Zhang W."/>
            <person name="Ming T."/>
            <person name="Jiao L."/>
            <person name="Su X."/>
            <person name="Kong F."/>
            <person name="Xu J."/>
        </authorList>
    </citation>
    <scope>NUCLEOTIDE SEQUENCE [LARGE SCALE GENOMIC DNA]</scope>
    <source>
        <strain evidence="1 3">XL-2024</strain>
    </source>
</reference>
<keyword evidence="3" id="KW-1185">Reference proteome</keyword>
<evidence type="ECO:0000313" key="1">
    <source>
        <dbReference type="EMBL" id="MEX3745732.1"/>
    </source>
</evidence>
<accession>A0ABV3VXU9</accession>
<name>A0ABV3VXU9_9BACI</name>
<comment type="caution">
    <text evidence="1">The sequence shown here is derived from an EMBL/GenBank/DDBJ whole genome shotgun (WGS) entry which is preliminary data.</text>
</comment>
<gene>
    <name evidence="1" type="ORF">AB1300_11355</name>
    <name evidence="2" type="ORF">AB1300_12900</name>
</gene>
<dbReference type="RefSeq" id="WP_368636611.1">
    <property type="nucleotide sequence ID" value="NZ_JBFRHK010000006.1"/>
</dbReference>
<evidence type="ECO:0000313" key="3">
    <source>
        <dbReference type="Proteomes" id="UP001558534"/>
    </source>
</evidence>
<proteinExistence type="predicted"/>
<evidence type="ECO:0000313" key="2">
    <source>
        <dbReference type="EMBL" id="MEX3746032.1"/>
    </source>
</evidence>